<dbReference type="RefSeq" id="WP_066137017.1">
    <property type="nucleotide sequence ID" value="NZ_CP014527.1"/>
</dbReference>
<dbReference type="KEGG" id="hjo:AY555_10255"/>
<keyword evidence="3" id="KW-1185">Reference proteome</keyword>
<dbReference type="Proteomes" id="UP000076066">
    <property type="component" value="Plasmid unnamed 2"/>
</dbReference>
<protein>
    <submittedName>
        <fullName evidence="1">Uncharacterized protein</fullName>
    </submittedName>
</protein>
<name>A0A143DGA0_9PROT</name>
<geneLocation type="plasmid" evidence="1 3">
    <name>unnamed 2</name>
</geneLocation>
<proteinExistence type="predicted"/>
<organism evidence="1 3">
    <name type="scientific">Haematospirillum jordaniae</name>
    <dbReference type="NCBI Taxonomy" id="1549855"/>
    <lineage>
        <taxon>Bacteria</taxon>
        <taxon>Pseudomonadati</taxon>
        <taxon>Pseudomonadota</taxon>
        <taxon>Alphaproteobacteria</taxon>
        <taxon>Rhodospirillales</taxon>
        <taxon>Novispirillaceae</taxon>
        <taxon>Haematospirillum</taxon>
    </lineage>
</organism>
<evidence type="ECO:0000313" key="2">
    <source>
        <dbReference type="EMBL" id="AMW35949.1"/>
    </source>
</evidence>
<dbReference type="AlphaFoldDB" id="A0A143DGA0"/>
<reference evidence="1 3" key="1">
    <citation type="submission" date="2016-02" db="EMBL/GenBank/DDBJ databases">
        <title>Complete Genome of H5569, the type strain of the newly described species Haematospirillium jordaniae.</title>
        <authorList>
            <person name="Nicholson A.C."/>
            <person name="Humrighouse B.W."/>
            <person name="Loparov V."/>
            <person name="McQuiston J.R."/>
        </authorList>
    </citation>
    <scope>NUCLEOTIDE SEQUENCE [LARGE SCALE GENOMIC DNA]</scope>
    <source>
        <strain evidence="1 3">H5569</strain>
        <plasmid evidence="3">Plasmid unnamed 2</plasmid>
        <plasmid evidence="1">unnamed 2</plasmid>
    </source>
</reference>
<accession>A0A143DGA0</accession>
<dbReference type="KEGG" id="hjo:AY555_11370"/>
<dbReference type="EMBL" id="CP014527">
    <property type="protein sequence ID" value="AMW35949.1"/>
    <property type="molecule type" value="Genomic_DNA"/>
</dbReference>
<keyword evidence="1" id="KW-0614">Plasmid</keyword>
<dbReference type="GeneID" id="53317744"/>
<sequence length="111" mass="12183">MSSVQDNEGLPFIGNGIFHGVDWLTVSPEDADDYDDIVPSMDEIIAHIPPELLPPRVDVGTAVAMGWDGRDTDPAVSVDEIWGDVYRIARKIIRVKRRREAEAAAQAANTP</sequence>
<evidence type="ECO:0000313" key="3">
    <source>
        <dbReference type="Proteomes" id="UP000076066"/>
    </source>
</evidence>
<evidence type="ECO:0000313" key="1">
    <source>
        <dbReference type="EMBL" id="AMW35755.1"/>
    </source>
</evidence>
<gene>
    <name evidence="1" type="ORF">AY555_10255</name>
    <name evidence="2" type="ORF">AY555_11370</name>
</gene>
<dbReference type="EMBL" id="CP014527">
    <property type="protein sequence ID" value="AMW35755.1"/>
    <property type="molecule type" value="Genomic_DNA"/>
</dbReference>